<evidence type="ECO:0000256" key="5">
    <source>
        <dbReference type="ARBA" id="ARBA00022833"/>
    </source>
</evidence>
<comment type="similarity">
    <text evidence="2">Belongs to the mannose-6-phosphate isomerase type 1 family.</text>
</comment>
<dbReference type="PANTHER" id="PTHR42742">
    <property type="entry name" value="TRANSCRIPTIONAL REPRESSOR MPRA"/>
    <property type="match status" value="1"/>
</dbReference>
<evidence type="ECO:0000256" key="10">
    <source>
        <dbReference type="PIRSR" id="PIRSR036894-2"/>
    </source>
</evidence>
<dbReference type="GO" id="GO:0004476">
    <property type="term" value="F:mannose-6-phosphate isomerase activity"/>
    <property type="evidence" value="ECO:0007669"/>
    <property type="project" value="UniProtKB-EC"/>
</dbReference>
<sequence>MSTNEKEPIFLEPHFTHNVWGGSKLRTVFGYDVEGDDIGECWGIAAHPNGKSLVKNGLYKGMGLDELYKEHRELFGADARGGNDKFPLLTKIIDAKSDLSIQVHPDDEYAKVHENGSLGKTECWYVLDCDEGASLVVGHNATTRDELCQMMDEGRWSDLIREVKIAKGDFIQIDPGTVHAIKGGVVVLETQQNSDITYRLYDYDRIWNGSKRELHVDKCKEVITVPAKDLSDAIVHDTDESQGVKLLNSCKYYTVSRVNVTTELSLDVSEKFVLCSVIEGKGNIGDHQVKKGDHFILSVGYGEAVFKGNLKLIISSEN</sequence>
<dbReference type="InterPro" id="IPR046457">
    <property type="entry name" value="PMI_typeI_cat"/>
</dbReference>
<feature type="binding site" evidence="9">
    <location>
        <position position="122"/>
    </location>
    <ligand>
        <name>Zn(2+)</name>
        <dbReference type="ChEBI" id="CHEBI:29105"/>
    </ligand>
</feature>
<accession>A0A1I5YYY7</accession>
<evidence type="ECO:0000259" key="12">
    <source>
        <dbReference type="Pfam" id="PF21621"/>
    </source>
</evidence>
<keyword evidence="5 9" id="KW-0862">Zinc</keyword>
<dbReference type="InterPro" id="IPR051804">
    <property type="entry name" value="Carb_Metab_Reg_Kinase/Isom"/>
</dbReference>
<keyword evidence="6 13" id="KW-0413">Isomerase</keyword>
<dbReference type="AlphaFoldDB" id="A0A1I5YYY7"/>
<dbReference type="InterPro" id="IPR014710">
    <property type="entry name" value="RmlC-like_jellyroll"/>
</dbReference>
<dbReference type="InterPro" id="IPR049071">
    <property type="entry name" value="MPI_cupin_dom"/>
</dbReference>
<dbReference type="Gene3D" id="2.60.120.10">
    <property type="entry name" value="Jelly Rolls"/>
    <property type="match status" value="2"/>
</dbReference>
<feature type="binding site" evidence="9">
    <location>
        <position position="104"/>
    </location>
    <ligand>
        <name>Zn(2+)</name>
        <dbReference type="ChEBI" id="CHEBI:29105"/>
    </ligand>
</feature>
<dbReference type="SUPFAM" id="SSF51182">
    <property type="entry name" value="RmlC-like cupins"/>
    <property type="match status" value="1"/>
</dbReference>
<dbReference type="PIRSF" id="PIRSF036894">
    <property type="entry name" value="PMI_Firm_short"/>
    <property type="match status" value="1"/>
</dbReference>
<evidence type="ECO:0000256" key="2">
    <source>
        <dbReference type="ARBA" id="ARBA00010772"/>
    </source>
</evidence>
<evidence type="ECO:0000256" key="3">
    <source>
        <dbReference type="ARBA" id="ARBA00011956"/>
    </source>
</evidence>
<name>A0A1I5YYY7_9FIRM</name>
<dbReference type="EC" id="5.3.1.8" evidence="3"/>
<evidence type="ECO:0000256" key="9">
    <source>
        <dbReference type="PIRSR" id="PIRSR036894-1"/>
    </source>
</evidence>
<keyword evidence="4 9" id="KW-0479">Metal-binding</keyword>
<feature type="binding site" evidence="9">
    <location>
        <position position="179"/>
    </location>
    <ligand>
        <name>Zn(2+)</name>
        <dbReference type="ChEBI" id="CHEBI:29105"/>
    </ligand>
</feature>
<feature type="active site" evidence="10">
    <location>
        <position position="199"/>
    </location>
</feature>
<comment type="catalytic activity">
    <reaction evidence="1">
        <text>D-mannose 6-phosphate = D-fructose 6-phosphate</text>
        <dbReference type="Rhea" id="RHEA:12356"/>
        <dbReference type="ChEBI" id="CHEBI:58735"/>
        <dbReference type="ChEBI" id="CHEBI:61527"/>
        <dbReference type="EC" id="5.3.1.8"/>
    </reaction>
</comment>
<keyword evidence="14" id="KW-1185">Reference proteome</keyword>
<evidence type="ECO:0000256" key="1">
    <source>
        <dbReference type="ARBA" id="ARBA00000757"/>
    </source>
</evidence>
<dbReference type="InterPro" id="IPR014628">
    <property type="entry name" value="Man6P_isomerase_Firm_short"/>
</dbReference>
<dbReference type="Pfam" id="PF20511">
    <property type="entry name" value="PMI_typeI_cat"/>
    <property type="match status" value="1"/>
</dbReference>
<feature type="domain" description="Mannose-6-phosphate isomerase cupin" evidence="12">
    <location>
        <begin position="248"/>
        <end position="315"/>
    </location>
</feature>
<comment type="cofactor">
    <cofactor evidence="9">
        <name>Zn(2+)</name>
        <dbReference type="ChEBI" id="CHEBI:29105"/>
    </cofactor>
    <text evidence="9">Binds 1 zinc ion per subunit.</text>
</comment>
<dbReference type="EMBL" id="FOXO01000065">
    <property type="protein sequence ID" value="SFQ49432.1"/>
    <property type="molecule type" value="Genomic_DNA"/>
</dbReference>
<evidence type="ECO:0000313" key="14">
    <source>
        <dbReference type="Proteomes" id="UP000182624"/>
    </source>
</evidence>
<evidence type="ECO:0000313" key="13">
    <source>
        <dbReference type="EMBL" id="SFQ49432.1"/>
    </source>
</evidence>
<evidence type="ECO:0000256" key="4">
    <source>
        <dbReference type="ARBA" id="ARBA00022723"/>
    </source>
</evidence>
<evidence type="ECO:0000256" key="6">
    <source>
        <dbReference type="ARBA" id="ARBA00023235"/>
    </source>
</evidence>
<dbReference type="InterPro" id="IPR011051">
    <property type="entry name" value="RmlC_Cupin_sf"/>
</dbReference>
<feature type="domain" description="Phosphomannose isomerase type I catalytic" evidence="11">
    <location>
        <begin position="10"/>
        <end position="112"/>
    </location>
</feature>
<dbReference type="CDD" id="cd07010">
    <property type="entry name" value="cupin_PMI_type_I_N_bac"/>
    <property type="match status" value="1"/>
</dbReference>
<dbReference type="NCBIfam" id="TIGR00218">
    <property type="entry name" value="manA"/>
    <property type="match status" value="1"/>
</dbReference>
<dbReference type="Pfam" id="PF21621">
    <property type="entry name" value="MPI_cupin_dom"/>
    <property type="match status" value="1"/>
</dbReference>
<organism evidence="13 14">
    <name type="scientific">Butyrivibrio proteoclasticus</name>
    <dbReference type="NCBI Taxonomy" id="43305"/>
    <lineage>
        <taxon>Bacteria</taxon>
        <taxon>Bacillati</taxon>
        <taxon>Bacillota</taxon>
        <taxon>Clostridia</taxon>
        <taxon>Lachnospirales</taxon>
        <taxon>Lachnospiraceae</taxon>
        <taxon>Butyrivibrio</taxon>
    </lineage>
</organism>
<dbReference type="GO" id="GO:0005975">
    <property type="term" value="P:carbohydrate metabolic process"/>
    <property type="evidence" value="ECO:0007669"/>
    <property type="project" value="InterPro"/>
</dbReference>
<evidence type="ECO:0000256" key="8">
    <source>
        <dbReference type="ARBA" id="ARBA00030762"/>
    </source>
</evidence>
<proteinExistence type="inferred from homology"/>
<dbReference type="PANTHER" id="PTHR42742:SF3">
    <property type="entry name" value="FRUCTOKINASE"/>
    <property type="match status" value="1"/>
</dbReference>
<dbReference type="InterPro" id="IPR001250">
    <property type="entry name" value="Man6P_Isoase-1"/>
</dbReference>
<gene>
    <name evidence="13" type="ORF">SAMN04487928_1652</name>
</gene>
<dbReference type="GO" id="GO:0008270">
    <property type="term" value="F:zinc ion binding"/>
    <property type="evidence" value="ECO:0007669"/>
    <property type="project" value="InterPro"/>
</dbReference>
<evidence type="ECO:0000259" key="11">
    <source>
        <dbReference type="Pfam" id="PF20511"/>
    </source>
</evidence>
<evidence type="ECO:0000256" key="7">
    <source>
        <dbReference type="ARBA" id="ARBA00029741"/>
    </source>
</evidence>
<reference evidence="14" key="1">
    <citation type="submission" date="2016-10" db="EMBL/GenBank/DDBJ databases">
        <authorList>
            <person name="Varghese N."/>
            <person name="Submissions S."/>
        </authorList>
    </citation>
    <scope>NUCLEOTIDE SEQUENCE [LARGE SCALE GENOMIC DNA]</scope>
    <source>
        <strain evidence="14">P18</strain>
    </source>
</reference>
<dbReference type="OrthoDB" id="9808275at2"/>
<protein>
    <recommendedName>
        <fullName evidence="3">mannose-6-phosphate isomerase</fullName>
        <ecNumber evidence="3">5.3.1.8</ecNumber>
    </recommendedName>
    <alternativeName>
        <fullName evidence="7">Phosphohexomutase</fullName>
    </alternativeName>
    <alternativeName>
        <fullName evidence="8">Phosphomannose isomerase</fullName>
    </alternativeName>
</protein>
<dbReference type="Proteomes" id="UP000182624">
    <property type="component" value="Unassembled WGS sequence"/>
</dbReference>
<dbReference type="RefSeq" id="WP_074892226.1">
    <property type="nucleotide sequence ID" value="NZ_FOXO01000065.1"/>
</dbReference>